<evidence type="ECO:0000259" key="1">
    <source>
        <dbReference type="Pfam" id="PF14292"/>
    </source>
</evidence>
<organism evidence="2 3">
    <name type="scientific">Flagellimonas chongwuensis</name>
    <dbReference type="NCBI Taxonomy" id="2697365"/>
    <lineage>
        <taxon>Bacteria</taxon>
        <taxon>Pseudomonadati</taxon>
        <taxon>Bacteroidota</taxon>
        <taxon>Flavobacteriia</taxon>
        <taxon>Flavobacteriales</taxon>
        <taxon>Flavobacteriaceae</taxon>
        <taxon>Flagellimonas</taxon>
    </lineage>
</organism>
<reference evidence="2 3" key="1">
    <citation type="submission" date="2020-01" db="EMBL/GenBank/DDBJ databases">
        <title>Draft Genome Analysis of Muricauda sp. HICW Isolated from coastal seawater of PR China.</title>
        <authorList>
            <person name="Chen M.-X."/>
        </authorList>
    </citation>
    <scope>NUCLEOTIDE SEQUENCE [LARGE SCALE GENOMIC DNA]</scope>
    <source>
        <strain evidence="2 3">HICW</strain>
    </source>
</reference>
<keyword evidence="3" id="KW-1185">Reference proteome</keyword>
<dbReference type="Pfam" id="PF14292">
    <property type="entry name" value="SusE"/>
    <property type="match status" value="1"/>
</dbReference>
<evidence type="ECO:0000313" key="2">
    <source>
        <dbReference type="EMBL" id="NVN19061.1"/>
    </source>
</evidence>
<dbReference type="InterPro" id="IPR025970">
    <property type="entry name" value="SusE"/>
</dbReference>
<dbReference type="Proteomes" id="UP000558089">
    <property type="component" value="Unassembled WGS sequence"/>
</dbReference>
<sequence>MKIIYNNIWFAFLALIGLGLTSCENEDDASMYVNDELTTLKKVNFEGTPQVSPRDIVLTQEMQDEPAINVSWNKVVYPIAEAPVEYTLQFDVPSDTLGETAWQNATNIIAGSDVLGKQLNVKTLNTMAKSFGIQADTKGTLVYRVQAYMDRAIFSKAGAFKVTPYSETVSSAVVYVPGTYQGWDPTTAATLPETSQSGVFEGVITFDDPAALDFKFTTGPNWDENYGGDGNGNLVQDGDNAFVPSIGSYKIRINLNNLTWMAEPYSFGIIGTATPGGWDSDTDMTYNYQEGLWEFTGDLVAGALKFRLNDEWTVNYGSQNNTDFVAYLDDPGAHNVEAAGTYRVTFMIDNEDASVAYYTLEAQ</sequence>
<dbReference type="GO" id="GO:2001070">
    <property type="term" value="F:starch binding"/>
    <property type="evidence" value="ECO:0007669"/>
    <property type="project" value="InterPro"/>
</dbReference>
<name>A0A850ND38_9FLAO</name>
<dbReference type="RefSeq" id="WP_176620685.1">
    <property type="nucleotide sequence ID" value="NZ_WYET01000004.1"/>
</dbReference>
<dbReference type="Gene3D" id="2.60.40.3620">
    <property type="match status" value="2"/>
</dbReference>
<evidence type="ECO:0000313" key="3">
    <source>
        <dbReference type="Proteomes" id="UP000558089"/>
    </source>
</evidence>
<accession>A0A850ND38</accession>
<dbReference type="GO" id="GO:0019867">
    <property type="term" value="C:outer membrane"/>
    <property type="evidence" value="ECO:0007669"/>
    <property type="project" value="InterPro"/>
</dbReference>
<gene>
    <name evidence="2" type="ORF">GUA46_11975</name>
</gene>
<dbReference type="EMBL" id="WYET01000004">
    <property type="protein sequence ID" value="NVN19061.1"/>
    <property type="molecule type" value="Genomic_DNA"/>
</dbReference>
<comment type="caution">
    <text evidence="2">The sequence shown here is derived from an EMBL/GenBank/DDBJ whole genome shotgun (WGS) entry which is preliminary data.</text>
</comment>
<dbReference type="CDD" id="cd12967">
    <property type="entry name" value="CBM_SusE-F_like_u1"/>
    <property type="match status" value="1"/>
</dbReference>
<protein>
    <submittedName>
        <fullName evidence="2">SusF/SusE family outer membrane protein</fullName>
    </submittedName>
</protein>
<feature type="domain" description="SusE outer membrane protein" evidence="1">
    <location>
        <begin position="46"/>
        <end position="146"/>
    </location>
</feature>
<dbReference type="AlphaFoldDB" id="A0A850ND38"/>
<dbReference type="PROSITE" id="PS51257">
    <property type="entry name" value="PROKAR_LIPOPROTEIN"/>
    <property type="match status" value="1"/>
</dbReference>
<proteinExistence type="predicted"/>